<accession>A0A6M8UET7</accession>
<evidence type="ECO:0000256" key="3">
    <source>
        <dbReference type="ARBA" id="ARBA00023163"/>
    </source>
</evidence>
<gene>
    <name evidence="6" type="ORF">PMPD1_1255</name>
</gene>
<dbReference type="InterPro" id="IPR001034">
    <property type="entry name" value="DeoR_HTH"/>
</dbReference>
<dbReference type="SMART" id="SM00420">
    <property type="entry name" value="HTH_DEOR"/>
    <property type="match status" value="1"/>
</dbReference>
<dbReference type="RefSeq" id="WP_354292799.1">
    <property type="nucleotide sequence ID" value="NZ_CP054212.1"/>
</dbReference>
<evidence type="ECO:0000256" key="1">
    <source>
        <dbReference type="ARBA" id="ARBA00023015"/>
    </source>
</evidence>
<organism evidence="6 7">
    <name type="scientific">Paramixta manurensis</name>
    <dbReference type="NCBI Taxonomy" id="2740817"/>
    <lineage>
        <taxon>Bacteria</taxon>
        <taxon>Pseudomonadati</taxon>
        <taxon>Pseudomonadota</taxon>
        <taxon>Gammaproteobacteria</taxon>
        <taxon>Enterobacterales</taxon>
        <taxon>Erwiniaceae</taxon>
        <taxon>Paramixta</taxon>
    </lineage>
</organism>
<evidence type="ECO:0000256" key="2">
    <source>
        <dbReference type="ARBA" id="ARBA00023125"/>
    </source>
</evidence>
<dbReference type="PANTHER" id="PTHR30363">
    <property type="entry name" value="HTH-TYPE TRANSCRIPTIONAL REGULATOR SRLR-RELATED"/>
    <property type="match status" value="1"/>
</dbReference>
<dbReference type="AlphaFoldDB" id="A0A6M8UET7"/>
<sequence>MMKNERMRQILALLEEQEAGSVADLAKQFQVSKETLRRDLRQLQAQGKLLRQHGKATLIQRDVTEAATAFSDRSKSHTQRKRELVEQALAWLSPGMTLALDASSTCWHLAKRLPNSEMTVVTNSFRICYEVEKKTRITLICCGGWLDRKSASYRHDLPLALLKDLDLDLFIFSCDGIDNEGNIWDSGGHNAPLKQLMLKRAAQSLLLIDKSKMGRKSVVTLGHIDAVTTVIKG</sequence>
<dbReference type="EMBL" id="CP054212">
    <property type="protein sequence ID" value="QKJ86220.1"/>
    <property type="molecule type" value="Genomic_DNA"/>
</dbReference>
<protein>
    <submittedName>
        <fullName evidence="6">L-fucose operon activator</fullName>
    </submittedName>
</protein>
<dbReference type="Gene3D" id="1.10.10.10">
    <property type="entry name" value="Winged helix-like DNA-binding domain superfamily/Winged helix DNA-binding domain"/>
    <property type="match status" value="1"/>
</dbReference>
<dbReference type="NCBIfam" id="NF007720">
    <property type="entry name" value="PRK10411.1"/>
    <property type="match status" value="1"/>
</dbReference>
<dbReference type="KEGG" id="pmak:PMPD1_1255"/>
<dbReference type="InterPro" id="IPR014036">
    <property type="entry name" value="DeoR-like_C"/>
</dbReference>
<dbReference type="SMART" id="SM01134">
    <property type="entry name" value="DeoRC"/>
    <property type="match status" value="1"/>
</dbReference>
<dbReference type="PANTHER" id="PTHR30363:SF49">
    <property type="entry name" value="L-FUCOSE OPERON ACTIVATOR"/>
    <property type="match status" value="1"/>
</dbReference>
<dbReference type="PROSITE" id="PS51000">
    <property type="entry name" value="HTH_DEOR_2"/>
    <property type="match status" value="1"/>
</dbReference>
<dbReference type="SUPFAM" id="SSF100950">
    <property type="entry name" value="NagB/RpiA/CoA transferase-like"/>
    <property type="match status" value="1"/>
</dbReference>
<keyword evidence="7" id="KW-1185">Reference proteome</keyword>
<dbReference type="SUPFAM" id="SSF46785">
    <property type="entry name" value="Winged helix' DNA-binding domain"/>
    <property type="match status" value="1"/>
</dbReference>
<dbReference type="InterPro" id="IPR036388">
    <property type="entry name" value="WH-like_DNA-bd_sf"/>
</dbReference>
<evidence type="ECO:0000313" key="7">
    <source>
        <dbReference type="Proteomes" id="UP000505325"/>
    </source>
</evidence>
<proteinExistence type="predicted"/>
<dbReference type="GO" id="GO:0003700">
    <property type="term" value="F:DNA-binding transcription factor activity"/>
    <property type="evidence" value="ECO:0007669"/>
    <property type="project" value="InterPro"/>
</dbReference>
<keyword evidence="2" id="KW-0238">DNA-binding</keyword>
<keyword evidence="4" id="KW-0175">Coiled coil</keyword>
<evidence type="ECO:0000259" key="5">
    <source>
        <dbReference type="PROSITE" id="PS51000"/>
    </source>
</evidence>
<dbReference type="InterPro" id="IPR036390">
    <property type="entry name" value="WH_DNA-bd_sf"/>
</dbReference>
<dbReference type="Proteomes" id="UP000505325">
    <property type="component" value="Chromosome"/>
</dbReference>
<dbReference type="InterPro" id="IPR050313">
    <property type="entry name" value="Carb_Metab_HTH_regulators"/>
</dbReference>
<feature type="coiled-coil region" evidence="4">
    <location>
        <begin position="26"/>
        <end position="53"/>
    </location>
</feature>
<evidence type="ECO:0000256" key="4">
    <source>
        <dbReference type="SAM" id="Coils"/>
    </source>
</evidence>
<keyword evidence="1" id="KW-0805">Transcription regulation</keyword>
<dbReference type="InterPro" id="IPR018356">
    <property type="entry name" value="Tscrpt_reg_HTH_DeoR_CS"/>
</dbReference>
<dbReference type="Pfam" id="PF00455">
    <property type="entry name" value="DeoRC"/>
    <property type="match status" value="1"/>
</dbReference>
<dbReference type="PROSITE" id="PS00894">
    <property type="entry name" value="HTH_DEOR_1"/>
    <property type="match status" value="1"/>
</dbReference>
<evidence type="ECO:0000313" key="6">
    <source>
        <dbReference type="EMBL" id="QKJ86220.1"/>
    </source>
</evidence>
<dbReference type="Pfam" id="PF08220">
    <property type="entry name" value="HTH_DeoR"/>
    <property type="match status" value="1"/>
</dbReference>
<name>A0A6M8UET7_9GAMM</name>
<dbReference type="Gene3D" id="3.40.50.1360">
    <property type="match status" value="1"/>
</dbReference>
<feature type="domain" description="HTH deoR-type" evidence="5">
    <location>
        <begin position="3"/>
        <end position="58"/>
    </location>
</feature>
<keyword evidence="3" id="KW-0804">Transcription</keyword>
<dbReference type="PRINTS" id="PR00037">
    <property type="entry name" value="HTHLACR"/>
</dbReference>
<dbReference type="InterPro" id="IPR037171">
    <property type="entry name" value="NagB/RpiA_transferase-like"/>
</dbReference>
<dbReference type="GO" id="GO:0003677">
    <property type="term" value="F:DNA binding"/>
    <property type="evidence" value="ECO:0007669"/>
    <property type="project" value="UniProtKB-KW"/>
</dbReference>
<reference evidence="6 7" key="1">
    <citation type="submission" date="2020-06" db="EMBL/GenBank/DDBJ databases">
        <title>Genome sequence of Paramixta manurensis strain PD-1.</title>
        <authorList>
            <person name="Lee C.W."/>
            <person name="Kim J."/>
        </authorList>
    </citation>
    <scope>NUCLEOTIDE SEQUENCE [LARGE SCALE GENOMIC DNA]</scope>
    <source>
        <strain evidence="6 7">PD-1</strain>
    </source>
</reference>